<dbReference type="GO" id="GO:0004134">
    <property type="term" value="F:4-alpha-glucanotransferase activity"/>
    <property type="evidence" value="ECO:0007669"/>
    <property type="project" value="UniProtKB-EC"/>
</dbReference>
<sequence length="500" mass="58504">MKLIRQCGILLHPTSLPSKYGIGDMGKEAYQFVDFLKRANQKLWQVLPLNPPGYGESPYQCFSAFAGNPLIISIDLLLEDGYLEYNDIEAVPSFSESKVEFQKVKEYKDIIFKKAFNSFKKLKKDDSYFRFIEDNKNWLHDYGLFMAIKDHSNGRPWNKWHHSIAFPTEEVKSKYKHQLKDEVQYYIFLQYLFDKQWRSLRDYSNKQGIKIIGDLPIFISYDSSDAWTHPHLFELDDKGNPLKVAGVPPDCFSKTGQLWGNPHFKWSVMESNGFQWWKNRFKKLIELVDIIRIDHFRGFEAYWVVSATAKTAEAGSWVKAPGQKLFSEVKKELESLPIIVEDLGFITPEVKRLKKQFNFPGMKILQFSFGRNVPRRERPAGYEKASVVYTGTHDNETILGWYKNIIASNNKYMLKILNKHYGINPSMKDEEICWRFIEIAYNNSSSYAIIPLQDIIVLDNTGRMNYPGTVGGNWDWRYEKRLLTADIEDKLRKLTEAYNR</sequence>
<protein>
    <recommendedName>
        <fullName evidence="4 10">4-alpha-glucanotransferase</fullName>
        <ecNumber evidence="3 10">2.4.1.25</ecNumber>
    </recommendedName>
    <alternativeName>
        <fullName evidence="8 10">Amylomaltase</fullName>
    </alternativeName>
    <alternativeName>
        <fullName evidence="9 10">Disproportionating enzyme</fullName>
    </alternativeName>
</protein>
<dbReference type="NCBIfam" id="TIGR00217">
    <property type="entry name" value="malQ"/>
    <property type="match status" value="1"/>
</dbReference>
<keyword evidence="5 10" id="KW-0328">Glycosyltransferase</keyword>
<evidence type="ECO:0000256" key="9">
    <source>
        <dbReference type="ARBA" id="ARBA00031501"/>
    </source>
</evidence>
<evidence type="ECO:0000256" key="5">
    <source>
        <dbReference type="ARBA" id="ARBA00022676"/>
    </source>
</evidence>
<keyword evidence="6 10" id="KW-0808">Transferase</keyword>
<comment type="caution">
    <text evidence="11">The sequence shown here is derived from an EMBL/GenBank/DDBJ whole genome shotgun (WGS) entry which is preliminary data.</text>
</comment>
<name>A0A6I0F890_9FIRM</name>
<dbReference type="InterPro" id="IPR003385">
    <property type="entry name" value="Glyco_hydro_77"/>
</dbReference>
<dbReference type="Pfam" id="PF02446">
    <property type="entry name" value="Glyco_hydro_77"/>
    <property type="match status" value="1"/>
</dbReference>
<evidence type="ECO:0000313" key="12">
    <source>
        <dbReference type="Proteomes" id="UP000432715"/>
    </source>
</evidence>
<gene>
    <name evidence="11" type="primary">malQ</name>
    <name evidence="11" type="ORF">F8154_09700</name>
</gene>
<comment type="catalytic activity">
    <reaction evidence="1 10">
        <text>Transfers a segment of a (1-&gt;4)-alpha-D-glucan to a new position in an acceptor, which may be glucose or a (1-&gt;4)-alpha-D-glucan.</text>
        <dbReference type="EC" id="2.4.1.25"/>
    </reaction>
</comment>
<evidence type="ECO:0000256" key="3">
    <source>
        <dbReference type="ARBA" id="ARBA00012560"/>
    </source>
</evidence>
<dbReference type="AlphaFoldDB" id="A0A6I0F890"/>
<dbReference type="GO" id="GO:0005975">
    <property type="term" value="P:carbohydrate metabolic process"/>
    <property type="evidence" value="ECO:0007669"/>
    <property type="project" value="InterPro"/>
</dbReference>
<evidence type="ECO:0000256" key="7">
    <source>
        <dbReference type="ARBA" id="ARBA00023277"/>
    </source>
</evidence>
<keyword evidence="7 10" id="KW-0119">Carbohydrate metabolism</keyword>
<comment type="similarity">
    <text evidence="2 10">Belongs to the disproportionating enzyme family.</text>
</comment>
<keyword evidence="12" id="KW-1185">Reference proteome</keyword>
<evidence type="ECO:0000256" key="2">
    <source>
        <dbReference type="ARBA" id="ARBA00005684"/>
    </source>
</evidence>
<dbReference type="EMBL" id="WBZC01000032">
    <property type="protein sequence ID" value="KAB3534099.1"/>
    <property type="molecule type" value="Genomic_DNA"/>
</dbReference>
<evidence type="ECO:0000313" key="11">
    <source>
        <dbReference type="EMBL" id="KAB3534099.1"/>
    </source>
</evidence>
<organism evidence="11 12">
    <name type="scientific">Alkaliphilus pronyensis</name>
    <dbReference type="NCBI Taxonomy" id="1482732"/>
    <lineage>
        <taxon>Bacteria</taxon>
        <taxon>Bacillati</taxon>
        <taxon>Bacillota</taxon>
        <taxon>Clostridia</taxon>
        <taxon>Peptostreptococcales</taxon>
        <taxon>Natronincolaceae</taxon>
        <taxon>Alkaliphilus</taxon>
    </lineage>
</organism>
<proteinExistence type="inferred from homology"/>
<evidence type="ECO:0000256" key="4">
    <source>
        <dbReference type="ARBA" id="ARBA00020295"/>
    </source>
</evidence>
<dbReference type="OrthoDB" id="9811841at2"/>
<dbReference type="PANTHER" id="PTHR32438">
    <property type="entry name" value="4-ALPHA-GLUCANOTRANSFERASE DPE1, CHLOROPLASTIC/AMYLOPLASTIC"/>
    <property type="match status" value="1"/>
</dbReference>
<evidence type="ECO:0000256" key="1">
    <source>
        <dbReference type="ARBA" id="ARBA00000439"/>
    </source>
</evidence>
<dbReference type="SUPFAM" id="SSF51445">
    <property type="entry name" value="(Trans)glycosidases"/>
    <property type="match status" value="1"/>
</dbReference>
<accession>A0A6I0F890</accession>
<dbReference type="InterPro" id="IPR017853">
    <property type="entry name" value="GH"/>
</dbReference>
<dbReference type="EC" id="2.4.1.25" evidence="3 10"/>
<reference evidence="11 12" key="1">
    <citation type="submission" date="2019-10" db="EMBL/GenBank/DDBJ databases">
        <title>Alkaliphilus serpentinus sp. nov. and Alkaliphilus pronyensis sp. nov., two novel anaerobic alkaliphilic species isolated from the serpentinized-hosted hydrothermal field of the Prony Bay (New Caledonia).</title>
        <authorList>
            <person name="Postec A."/>
        </authorList>
    </citation>
    <scope>NUCLEOTIDE SEQUENCE [LARGE SCALE GENOMIC DNA]</scope>
    <source>
        <strain evidence="11 12">LacV</strain>
    </source>
</reference>
<dbReference type="Gene3D" id="3.20.20.80">
    <property type="entry name" value="Glycosidases"/>
    <property type="match status" value="1"/>
</dbReference>
<dbReference type="RefSeq" id="WP_151861422.1">
    <property type="nucleotide sequence ID" value="NZ_WBZC01000032.1"/>
</dbReference>
<evidence type="ECO:0000256" key="10">
    <source>
        <dbReference type="RuleBase" id="RU361207"/>
    </source>
</evidence>
<dbReference type="NCBIfam" id="NF011080">
    <property type="entry name" value="PRK14508.1-3"/>
    <property type="match status" value="1"/>
</dbReference>
<dbReference type="PANTHER" id="PTHR32438:SF5">
    <property type="entry name" value="4-ALPHA-GLUCANOTRANSFERASE DPE1, CHLOROPLASTIC_AMYLOPLASTIC"/>
    <property type="match status" value="1"/>
</dbReference>
<evidence type="ECO:0000256" key="6">
    <source>
        <dbReference type="ARBA" id="ARBA00022679"/>
    </source>
</evidence>
<dbReference type="Proteomes" id="UP000432715">
    <property type="component" value="Unassembled WGS sequence"/>
</dbReference>
<evidence type="ECO:0000256" key="8">
    <source>
        <dbReference type="ARBA" id="ARBA00031423"/>
    </source>
</evidence>